<feature type="compositionally biased region" description="Polar residues" evidence="6">
    <location>
        <begin position="2396"/>
        <end position="2409"/>
    </location>
</feature>
<reference evidence="9 10" key="1">
    <citation type="journal article" date="2017" name="Nat. Ecol. Evol.">
        <title>Scallop genome provides insights into evolution of bilaterian karyotype and development.</title>
        <authorList>
            <person name="Wang S."/>
            <person name="Zhang J."/>
            <person name="Jiao W."/>
            <person name="Li J."/>
            <person name="Xun X."/>
            <person name="Sun Y."/>
            <person name="Guo X."/>
            <person name="Huan P."/>
            <person name="Dong B."/>
            <person name="Zhang L."/>
            <person name="Hu X."/>
            <person name="Sun X."/>
            <person name="Wang J."/>
            <person name="Zhao C."/>
            <person name="Wang Y."/>
            <person name="Wang D."/>
            <person name="Huang X."/>
            <person name="Wang R."/>
            <person name="Lv J."/>
            <person name="Li Y."/>
            <person name="Zhang Z."/>
            <person name="Liu B."/>
            <person name="Lu W."/>
            <person name="Hui Y."/>
            <person name="Liang J."/>
            <person name="Zhou Z."/>
            <person name="Hou R."/>
            <person name="Li X."/>
            <person name="Liu Y."/>
            <person name="Li H."/>
            <person name="Ning X."/>
            <person name="Lin Y."/>
            <person name="Zhao L."/>
            <person name="Xing Q."/>
            <person name="Dou J."/>
            <person name="Li Y."/>
            <person name="Mao J."/>
            <person name="Guo H."/>
            <person name="Dou H."/>
            <person name="Li T."/>
            <person name="Mu C."/>
            <person name="Jiang W."/>
            <person name="Fu Q."/>
            <person name="Fu X."/>
            <person name="Miao Y."/>
            <person name="Liu J."/>
            <person name="Yu Q."/>
            <person name="Li R."/>
            <person name="Liao H."/>
            <person name="Li X."/>
            <person name="Kong Y."/>
            <person name="Jiang Z."/>
            <person name="Chourrout D."/>
            <person name="Li R."/>
            <person name="Bao Z."/>
        </authorList>
    </citation>
    <scope>NUCLEOTIDE SEQUENCE [LARGE SCALE GENOMIC DNA]</scope>
    <source>
        <strain evidence="9 10">PY_sf001</strain>
    </source>
</reference>
<feature type="region of interest" description="Disordered" evidence="6">
    <location>
        <begin position="1289"/>
        <end position="1319"/>
    </location>
</feature>
<evidence type="ECO:0000256" key="6">
    <source>
        <dbReference type="SAM" id="MobiDB-lite"/>
    </source>
</evidence>
<feature type="domain" description="C2H2-type" evidence="8">
    <location>
        <begin position="155"/>
        <end position="183"/>
    </location>
</feature>
<dbReference type="PROSITE" id="PS50103">
    <property type="entry name" value="ZF_C3H1"/>
    <property type="match status" value="1"/>
</dbReference>
<feature type="region of interest" description="Disordered" evidence="6">
    <location>
        <begin position="1078"/>
        <end position="1100"/>
    </location>
</feature>
<feature type="compositionally biased region" description="Polar residues" evidence="6">
    <location>
        <begin position="822"/>
        <end position="840"/>
    </location>
</feature>
<feature type="region of interest" description="Disordered" evidence="6">
    <location>
        <begin position="2368"/>
        <end position="2515"/>
    </location>
</feature>
<evidence type="ECO:0000256" key="3">
    <source>
        <dbReference type="ARBA" id="ARBA00022771"/>
    </source>
</evidence>
<feature type="compositionally biased region" description="Polar residues" evidence="6">
    <location>
        <begin position="421"/>
        <end position="431"/>
    </location>
</feature>
<feature type="compositionally biased region" description="Polar residues" evidence="6">
    <location>
        <begin position="2143"/>
        <end position="2158"/>
    </location>
</feature>
<feature type="compositionally biased region" description="Polar residues" evidence="6">
    <location>
        <begin position="758"/>
        <end position="767"/>
    </location>
</feature>
<sequence>MSARTRIRHWTSRKIDDNLLRQVAPSPKPSTSDETAAHVGCGTSLDQDVGIDCDCSTAKVTTSTNENKDILYNSSDVKIEVDSNELADQQGLCNDLSVNKCKFCEQFFKCYIDLIKHLKDYHVNEPAMDSDAKKSSTSAADGKLVRSYKHKTGMFECEFCERVYKYGYDLNRHVKDAHLKKLKRCRENKKLNEKIKAYVKKYLPFKCKTCGYVYVSQKGLTHHMRQVHSSEAAAKAKCVKEIGDRSKKLLSLISNIKSKTGSNSTKEASEPNSSTKSPALKRNKVMSPKGPSKEKASIKKKTVQPKVPSNGTLLHPKVGLSSPSREKSPLKKASTKFPDKRMHPIEEIHEKSEKKLRCKLCQKIYGTRPGLMYHLKVTHLYCIVCYKQFCYQKIYDKHMEIKHNQRHVVVDDNYFSDLSKASETASGSAPESTKVKPDSPDVKPQIMKSKDCTEKMSASSQNSATKLAVSFISCQSSSLSTNNTVKIPEGTVLSPVKIKLNRLPSDPAALQNFTQKHAVVSTEEPEKHDLESFTKNGLDNKKSNYTNSVVSTGSKDITLTTQLCQDTQKTDIVCEKRTTRSKLGPKSKRKSTRISYGFNATEPKSQPVTVSDKRKVVKLPNETDNCDKELSVKKEDASVNDVQNVRKTRSRLRKADHSKDTTPESVDDGQLKLMEVDSLSGGDLEPSIECSILSSCTEDVTDQSNKNSDTTTVKSSLKSQTSTERITRSSSQPDTKENTHSDGIITKCHSQPERKNSTELSAGSSSPAARGIPFVELVEATDIDPVTQSTKSSSRRPARKDRSSSEPSNSSRLSRKLAKSSDLTSSSQLVHSSRSPSSQLTRKKTTSSEFTPYAHSTKSASVPTTKKYMPSSEPLQSSRKLTNSSKPLTCSSQSGLKDNTSNIPSNISSISTKNYQLLADPTLTSPELASEENTGSEAEDTSHRIEQTIFAEKMSSSRETTRERQEIETPIKHTTLHSRSKADRMSHDHDIRELMFGKSCSARDLHVDDQRSPEHHDDLKWKIVHEEKSYDLNKLTLKITRDVKTDVRSVRTQERFLCNLTGLKLKIVRDFSQQRRTVLSDDDRKCQGESSTGLSDTPQAIHVISSTDGLSSDLEKATSGIQHDTLSALGDNFSSVTSDSDDLTSPRKSDMKDRNHVTCPEKLTPSDSEVRNSPRLTRSGNKSDGKATQLTCSDDTAVYKSPRSTDSVDQDDIHSRKRTISFDFERNLARNSKVDSRETSSGDASSHKRRLSDNDDIKLVRNTGDVSTGSDLATVTNLVRSSGNNIKKKTPCETIVGPAGDRAKTSASNLSMRERTNQGHVEEEVDVVGVQMKASDSEHKEDLQKANLKETHGSDDDSQDISMHQDARLKVLEKSPGKKMEIDIEHHDTDNILTLCSQSFGSLLKHVEERGVAKVLVEKLPDTVTLKEALPNSSLKKRGMSKRNKPAPACVKKQRLVHREPWEKTPSGSCNGVMEESEKHPESEDIIVPSQTPSDTTIDEIDGECIPSPDVKVGYDVLSDNMTDTREKQSDGSGAKVLTGDTIGQQLLKDFDESDLDLLLKDGSCHDLFSDKNGEVTLSDDGLYASVNTPLGDANNNHFKGKVIKEIMEIIQFVEKMENCEIVKSPNRTGETGSMLIAKESKDEQAKSVCSFGQLDHVEKIPKVTNAQVMTESSLAGGHVQQGNNGTDTAFRNINITKKSVCHVGKNERRNPSEENITISEKEKSVTPAESVALNRSSSDGSSLGKRSLENRLLKKDLSLKAGGKTWPPKCRVCGNSFSSEKNLGRHNARFHPEDFRKQRRYSIVCKLCGMIYANKQNLKKHVASKHSETEASSDDAFKLICKEIEIDPDPSSSQNSKEKLKERYDMNIQYRCLLCDITYKNMSSVICHIESSHKRRDKPVRNCYRVENLCDGDSESKAQEAGHSSVGSSGEHLCGGDSESQAQEAGHSSVGSSGEHLCGGDGESQAQEAGHSSIKSSGERLKHQSCNSDPKMDESEAAVHNLLESFGGDASFDTHKSPIQDSDVMNSLNKQQGGAGQHCQGAQLENNAFEEEGQDHHGSQAEDCHGDQQDHKHSEKILHERVGDKKLQHQGEEESKCDGEKEPESRGEGKPERQRNQNEEAACEEGGKDLVTEPLSDPNLDVESSSSETILPESTVQCPPVQEASGCTKEEIHLVQNSADMQQDQQPSRYVCKSDDKICREVADQTGFRIHRNCTVKLVRFPQPSCEMTMGDFLLKSKDSGKAVVGKISTISRNSAPNNLNLPEDVDTRPLEDRKEDEVESRTQIHTVKETENPAKSALTEDQPSRKFVCELCGLTYVAKKGLKRHISNKHSETITKSGETCKVRCEEEIDSNLGTGHFTQIQTIAETTSRKTGKNPDISSVVHEGQAESKKSILGSTDGSMSENTSAKGELVLESDSQPDTPRDKSDSHSDVLKNKFGDHQEVMKEKSKTLPVLESTLTKQSVLEESVECQPSQRKRPKVPKTKKDKEKSKSKLIKVTPSGTPTSSAASSGTSSAITAFEMAISTPAYSQHKLKKRKLDRQTSSEGPPSKQPSSAKSKARLDEKPPGDPEETVSTGTDERYPSHTVEIFPSNMERMHDSNVGDGHAMLWQKDAEFQSGPETTSPRKTESPKKSNKKSIDKIVQGIIQRQKDIENKKTKEKLDPPEVDFPVPFEEILAQSKNKAAKLAELTESTAPFNDDNSNSSGSVKSGKLLTKPVDIFSSLQIGPTVKFGKSFRRASSRTTASSAGGEPQQSFRSPLDRVGVEMPMKFGASQESKKVGEASSKPKQQSNKNYLIDILKDIPSIYDYSNDVGPYVSPWDNPSVSKAGKSVIGGNKPPMGSKNVHFGSEMNDTAAVMSNDDHVMEISNDTTVEIFNEDSDMDISEDGKTDTKQDLLQKSSEFMPEETEEEQKDCISATPYDNDEETQKKSVLPDEENYHNLTIANDEEDSDNDHRNKDRSDHSDDHLSDDGQSNIEEEEETKESDREKEEEEHDFMSPSTPPSKLYEKKFSDEERDILSIDYDSDEASFLGDEDDVRSVISKRSVSKRRSLVAVESELEAVEKSSVAMPAMDQANESSIVHSKIQCNVPSALTPAVVSRAASIFSSWGGYCHHFLLCGNCRRGNACRFKHTIPPLEWFFQQGQATILNSRKTQNKERAFEAYQLLKTLNVRPITRDVVEVLLQLAVHVWDTDAAFQLFGDLKSTDLINNMTSSMLVRLCNSSPQNYTDQLWALFQVVTEKSLKLNGACLDTVVQAFSVRREYTKLWEVLLYCNSIPYYVVPMQVLHVLLFTCIKSPEEYLPAITKWAETCNHDLLHQLEHKILLELYDISVKYNSRVLSSLLEQLTATQLPETQGELPETTDILGEQDWNGDNVDEGPVTSSDEYKGRQHRIRGCKLTKNWEHLGSIFVELCCDLELSNPHYIQEYIYVLTDTVKPVSMAQNFKLFLQAIHKELETKLTDNMDVLDEPSLARIGAGLLGWCYQEGLWEEGYHLLFVMHQTRVYYHKCTGHGAIGTALIAMEICLNTLRPESALQILQRSKGLITTTENGANVTRILEILFDKLLEKSLTKMAFSVLVIIIEKREQDQTQTDLSGHFNCLVRKSLATGDIHTAFGVYKVQKETDSGKLDMLGLRGLLTACGKHRFDNKYIKEVYESCVMRKLYPPQILDTPRSVVLSCMMTPVEMYLYISDYLNALYNTLCECVMDGTHLTMENFCLTVRVWWEENPLQQKDFPYLSLAPQTQQEVWPMALYVLNKNINPPLQAEYNQNTGCIRVNPESLYSYLQEKDRNGRKQGLHIQTAQTGAGGPAKMRGRAWARPQNFSNRGRGRPYR</sequence>
<feature type="compositionally biased region" description="Basic and acidic residues" evidence="6">
    <location>
        <begin position="1231"/>
        <end position="1240"/>
    </location>
</feature>
<evidence type="ECO:0000313" key="9">
    <source>
        <dbReference type="EMBL" id="OWF44171.1"/>
    </source>
</evidence>
<feature type="domain" description="C2H2-type" evidence="8">
    <location>
        <begin position="2309"/>
        <end position="2337"/>
    </location>
</feature>
<dbReference type="Proteomes" id="UP000242188">
    <property type="component" value="Unassembled WGS sequence"/>
</dbReference>
<dbReference type="SUPFAM" id="SSF57667">
    <property type="entry name" value="beta-beta-alpha zinc fingers"/>
    <property type="match status" value="1"/>
</dbReference>
<feature type="compositionally biased region" description="Polar residues" evidence="6">
    <location>
        <begin position="1088"/>
        <end position="1100"/>
    </location>
</feature>
<feature type="zinc finger region" description="C3H1-type" evidence="5">
    <location>
        <begin position="3112"/>
        <end position="3135"/>
    </location>
</feature>
<feature type="domain" description="C3H1-type" evidence="7">
    <location>
        <begin position="3112"/>
        <end position="3135"/>
    </location>
</feature>
<proteinExistence type="predicted"/>
<evidence type="ECO:0000256" key="4">
    <source>
        <dbReference type="ARBA" id="ARBA00022833"/>
    </source>
</evidence>
<dbReference type="Gene3D" id="3.30.160.60">
    <property type="entry name" value="Classic Zinc Finger"/>
    <property type="match status" value="2"/>
</dbReference>
<evidence type="ECO:0000313" key="10">
    <source>
        <dbReference type="Proteomes" id="UP000242188"/>
    </source>
</evidence>
<feature type="region of interest" description="Disordered" evidence="6">
    <location>
        <begin position="2742"/>
        <end position="2762"/>
    </location>
</feature>
<evidence type="ECO:0000259" key="7">
    <source>
        <dbReference type="PROSITE" id="PS50103"/>
    </source>
</evidence>
<feature type="domain" description="C2H2-type" evidence="8">
    <location>
        <begin position="1804"/>
        <end position="1832"/>
    </location>
</feature>
<feature type="compositionally biased region" description="Basic and acidic residues" evidence="6">
    <location>
        <begin position="2055"/>
        <end position="2119"/>
    </location>
</feature>
<feature type="compositionally biased region" description="Basic and acidic residues" evidence="6">
    <location>
        <begin position="2650"/>
        <end position="2665"/>
    </location>
</feature>
<gene>
    <name evidence="9" type="ORF">KP79_PYT01749</name>
</gene>
<feature type="compositionally biased region" description="Acidic residues" evidence="6">
    <location>
        <begin position="2977"/>
        <end position="2995"/>
    </location>
</feature>
<organism evidence="9 10">
    <name type="scientific">Mizuhopecten yessoensis</name>
    <name type="common">Japanese scallop</name>
    <name type="synonym">Patinopecten yessoensis</name>
    <dbReference type="NCBI Taxonomy" id="6573"/>
    <lineage>
        <taxon>Eukaryota</taxon>
        <taxon>Metazoa</taxon>
        <taxon>Spiralia</taxon>
        <taxon>Lophotrochozoa</taxon>
        <taxon>Mollusca</taxon>
        <taxon>Bivalvia</taxon>
        <taxon>Autobranchia</taxon>
        <taxon>Pteriomorphia</taxon>
        <taxon>Pectinida</taxon>
        <taxon>Pectinoidea</taxon>
        <taxon>Pectinidae</taxon>
        <taxon>Mizuhopecten</taxon>
    </lineage>
</organism>
<feature type="compositionally biased region" description="Basic and acidic residues" evidence="6">
    <location>
        <begin position="2927"/>
        <end position="2940"/>
    </location>
</feature>
<dbReference type="InterPro" id="IPR013087">
    <property type="entry name" value="Znf_C2H2_type"/>
</dbReference>
<feature type="domain" description="C2H2-type" evidence="8">
    <location>
        <begin position="99"/>
        <end position="127"/>
    </location>
</feature>
<feature type="compositionally biased region" description="Basic residues" evidence="6">
    <location>
        <begin position="580"/>
        <end position="592"/>
    </location>
</feature>
<feature type="region of interest" description="Disordered" evidence="6">
    <location>
        <begin position="636"/>
        <end position="671"/>
    </location>
</feature>
<dbReference type="InterPro" id="IPR000571">
    <property type="entry name" value="Znf_CCCH"/>
</dbReference>
<feature type="compositionally biased region" description="Polar residues" evidence="6">
    <location>
        <begin position="259"/>
        <end position="277"/>
    </location>
</feature>
<feature type="compositionally biased region" description="Basic and acidic residues" evidence="6">
    <location>
        <begin position="2887"/>
        <end position="2897"/>
    </location>
</feature>
<feature type="compositionally biased region" description="Basic and acidic residues" evidence="6">
    <location>
        <begin position="1078"/>
        <end position="1087"/>
    </location>
</feature>
<feature type="region of interest" description="Disordered" evidence="6">
    <location>
        <begin position="259"/>
        <end position="338"/>
    </location>
</feature>
<feature type="compositionally biased region" description="Polar residues" evidence="6">
    <location>
        <begin position="2020"/>
        <end position="2031"/>
    </location>
</feature>
<feature type="region of interest" description="Disordered" evidence="6">
    <location>
        <begin position="421"/>
        <end position="445"/>
    </location>
</feature>
<feature type="region of interest" description="Disordered" evidence="6">
    <location>
        <begin position="3367"/>
        <end position="3386"/>
    </location>
</feature>
<dbReference type="PROSITE" id="PS50157">
    <property type="entry name" value="ZINC_FINGER_C2H2_2"/>
    <property type="match status" value="6"/>
</dbReference>
<evidence type="ECO:0000256" key="5">
    <source>
        <dbReference type="PROSITE-ProRule" id="PRU00723"/>
    </source>
</evidence>
<accession>A0A210Q624</accession>
<feature type="region of interest" description="Disordered" evidence="6">
    <location>
        <begin position="3803"/>
        <end position="3833"/>
    </location>
</feature>
<evidence type="ECO:0000256" key="2">
    <source>
        <dbReference type="ARBA" id="ARBA00022737"/>
    </source>
</evidence>
<keyword evidence="2" id="KW-0677">Repeat</keyword>
<feature type="region of interest" description="Disordered" evidence="6">
    <location>
        <begin position="698"/>
        <end position="903"/>
    </location>
</feature>
<dbReference type="PANTHER" id="PTHR24379">
    <property type="entry name" value="KRAB AND ZINC FINGER DOMAIN-CONTAINING"/>
    <property type="match status" value="1"/>
</dbReference>
<feature type="compositionally biased region" description="Basic and acidic residues" evidence="6">
    <location>
        <begin position="2954"/>
        <end position="2971"/>
    </location>
</feature>
<feature type="region of interest" description="Disordered" evidence="6">
    <location>
        <begin position="2528"/>
        <end position="2669"/>
    </location>
</feature>
<feature type="compositionally biased region" description="Polar residues" evidence="6">
    <location>
        <begin position="847"/>
        <end position="864"/>
    </location>
</feature>
<dbReference type="SMART" id="SM00355">
    <property type="entry name" value="ZnF_C2H2"/>
    <property type="match status" value="9"/>
</dbReference>
<feature type="compositionally biased region" description="Low complexity" evidence="6">
    <location>
        <begin position="1736"/>
        <end position="1746"/>
    </location>
</feature>
<feature type="region of interest" description="Disordered" evidence="6">
    <location>
        <begin position="580"/>
        <end position="610"/>
    </location>
</feature>
<feature type="compositionally biased region" description="Basic and acidic residues" evidence="6">
    <location>
        <begin position="2267"/>
        <end position="2284"/>
    </location>
</feature>
<dbReference type="EMBL" id="NEDP02004868">
    <property type="protein sequence ID" value="OWF44171.1"/>
    <property type="molecule type" value="Genomic_DNA"/>
</dbReference>
<feature type="region of interest" description="Disordered" evidence="6">
    <location>
        <begin position="2880"/>
        <end position="3010"/>
    </location>
</feature>
<keyword evidence="10" id="KW-1185">Reference proteome</keyword>
<feature type="domain" description="C2H2-type" evidence="8">
    <location>
        <begin position="1769"/>
        <end position="1797"/>
    </location>
</feature>
<feature type="domain" description="C2H2-type" evidence="8">
    <location>
        <begin position="205"/>
        <end position="233"/>
    </location>
</feature>
<feature type="region of interest" description="Disordered" evidence="6">
    <location>
        <begin position="2010"/>
        <end position="2162"/>
    </location>
</feature>
<dbReference type="GO" id="GO:0008270">
    <property type="term" value="F:zinc ion binding"/>
    <property type="evidence" value="ECO:0007669"/>
    <property type="project" value="UniProtKB-KW"/>
</dbReference>
<keyword evidence="3 5" id="KW-0863">Zinc-finger</keyword>
<feature type="region of interest" description="Disordered" evidence="6">
    <location>
        <begin position="2256"/>
        <end position="2284"/>
    </location>
</feature>
<feature type="region of interest" description="Disordered" evidence="6">
    <location>
        <begin position="1461"/>
        <end position="1494"/>
    </location>
</feature>
<dbReference type="InterPro" id="IPR036236">
    <property type="entry name" value="Znf_C2H2_sf"/>
</dbReference>
<dbReference type="OrthoDB" id="4748970at2759"/>
<feature type="region of interest" description="Disordered" evidence="6">
    <location>
        <begin position="1705"/>
        <end position="1748"/>
    </location>
</feature>
<feature type="compositionally biased region" description="Basic and acidic residues" evidence="6">
    <location>
        <begin position="2625"/>
        <end position="2641"/>
    </location>
</feature>
<comment type="caution">
    <text evidence="9">The sequence shown here is derived from an EMBL/GenBank/DDBJ whole genome shotgun (WGS) entry which is preliminary data.</text>
</comment>
<feature type="compositionally biased region" description="Low complexity" evidence="6">
    <location>
        <begin position="2497"/>
        <end position="2515"/>
    </location>
</feature>
<evidence type="ECO:0000259" key="8">
    <source>
        <dbReference type="PROSITE" id="PS50157"/>
    </source>
</evidence>
<dbReference type="PANTHER" id="PTHR24379:SF121">
    <property type="entry name" value="C2H2-TYPE DOMAIN-CONTAINING PROTEIN"/>
    <property type="match status" value="1"/>
</dbReference>
<feature type="compositionally biased region" description="Polar residues" evidence="6">
    <location>
        <begin position="1174"/>
        <end position="1194"/>
    </location>
</feature>
<feature type="region of interest" description="Disordered" evidence="6">
    <location>
        <begin position="1231"/>
        <end position="1251"/>
    </location>
</feature>
<feature type="compositionally biased region" description="Basic and acidic residues" evidence="6">
    <location>
        <begin position="1144"/>
        <end position="1156"/>
    </location>
</feature>
<feature type="region of interest" description="Disordered" evidence="6">
    <location>
        <begin position="1915"/>
        <end position="1995"/>
    </location>
</feature>
<evidence type="ECO:0000256" key="1">
    <source>
        <dbReference type="ARBA" id="ARBA00022723"/>
    </source>
</evidence>
<name>A0A210Q624_MIZYE</name>
<keyword evidence="1 5" id="KW-0479">Metal-binding</keyword>
<feature type="compositionally biased region" description="Low complexity" evidence="6">
    <location>
        <begin position="2549"/>
        <end position="2558"/>
    </location>
</feature>
<feature type="compositionally biased region" description="Polar residues" evidence="6">
    <location>
        <begin position="873"/>
        <end position="898"/>
    </location>
</feature>
<feature type="region of interest" description="Disordered" evidence="6">
    <location>
        <begin position="1129"/>
        <end position="1212"/>
    </location>
</feature>
<keyword evidence="4 5" id="KW-0862">Zinc</keyword>
<feature type="compositionally biased region" description="Basic and acidic residues" evidence="6">
    <location>
        <begin position="653"/>
        <end position="662"/>
    </location>
</feature>
<dbReference type="PROSITE" id="PS00028">
    <property type="entry name" value="ZINC_FINGER_C2H2_1"/>
    <property type="match status" value="10"/>
</dbReference>
<protein>
    <submittedName>
        <fullName evidence="9">Zinc finger and BTB domain-containing protein 40</fullName>
    </submittedName>
</protein>
<feature type="compositionally biased region" description="Polar residues" evidence="6">
    <location>
        <begin position="698"/>
        <end position="733"/>
    </location>
</feature>
<dbReference type="Pfam" id="PF00096">
    <property type="entry name" value="zf-C2H2"/>
    <property type="match status" value="1"/>
</dbReference>
<feature type="compositionally biased region" description="Basic and acidic residues" evidence="6">
    <location>
        <begin position="2423"/>
        <end position="2451"/>
    </location>
</feature>